<gene>
    <name evidence="1" type="ORF">TRIVIDRAFT_65650</name>
</gene>
<dbReference type="GeneID" id="25796742"/>
<evidence type="ECO:0000313" key="1">
    <source>
        <dbReference type="EMBL" id="EHK16590.1"/>
    </source>
</evidence>
<dbReference type="Proteomes" id="UP000007115">
    <property type="component" value="Unassembled WGS sequence"/>
</dbReference>
<reference evidence="1 2" key="1">
    <citation type="journal article" date="2011" name="Genome Biol.">
        <title>Comparative genome sequence analysis underscores mycoparasitism as the ancestral life style of Trichoderma.</title>
        <authorList>
            <person name="Kubicek C.P."/>
            <person name="Herrera-Estrella A."/>
            <person name="Seidl-Seiboth V."/>
            <person name="Martinez D.A."/>
            <person name="Druzhinina I.S."/>
            <person name="Thon M."/>
            <person name="Zeilinger S."/>
            <person name="Casas-Flores S."/>
            <person name="Horwitz B.A."/>
            <person name="Mukherjee P.K."/>
            <person name="Mukherjee M."/>
            <person name="Kredics L."/>
            <person name="Alcaraz L.D."/>
            <person name="Aerts A."/>
            <person name="Antal Z."/>
            <person name="Atanasova L."/>
            <person name="Cervantes-Badillo M.G."/>
            <person name="Challacombe J."/>
            <person name="Chertkov O."/>
            <person name="McCluskey K."/>
            <person name="Coulpier F."/>
            <person name="Deshpande N."/>
            <person name="von Doehren H."/>
            <person name="Ebbole D.J."/>
            <person name="Esquivel-Naranjo E.U."/>
            <person name="Fekete E."/>
            <person name="Flipphi M."/>
            <person name="Glaser F."/>
            <person name="Gomez-Rodriguez E.Y."/>
            <person name="Gruber S."/>
            <person name="Han C."/>
            <person name="Henrissat B."/>
            <person name="Hermosa R."/>
            <person name="Hernandez-Onate M."/>
            <person name="Karaffa L."/>
            <person name="Kosti I."/>
            <person name="Le Crom S."/>
            <person name="Lindquist E."/>
            <person name="Lucas S."/>
            <person name="Luebeck M."/>
            <person name="Luebeck P.S."/>
            <person name="Margeot A."/>
            <person name="Metz B."/>
            <person name="Misra M."/>
            <person name="Nevalainen H."/>
            <person name="Omann M."/>
            <person name="Packer N."/>
            <person name="Perrone G."/>
            <person name="Uresti-Rivera E.E."/>
            <person name="Salamov A."/>
            <person name="Schmoll M."/>
            <person name="Seiboth B."/>
            <person name="Shapiro H."/>
            <person name="Sukno S."/>
            <person name="Tamayo-Ramos J.A."/>
            <person name="Tisch D."/>
            <person name="Wiest A."/>
            <person name="Wilkinson H.H."/>
            <person name="Zhang M."/>
            <person name="Coutinho P.M."/>
            <person name="Kenerley C.M."/>
            <person name="Monte E."/>
            <person name="Baker S.E."/>
            <person name="Grigoriev I.V."/>
        </authorList>
    </citation>
    <scope>NUCLEOTIDE SEQUENCE [LARGE SCALE GENOMIC DNA]</scope>
    <source>
        <strain evidence="2">Gv29-8 / FGSC 10586</strain>
    </source>
</reference>
<protein>
    <submittedName>
        <fullName evidence="1">Uncharacterized protein</fullName>
    </submittedName>
</protein>
<evidence type="ECO:0000313" key="2">
    <source>
        <dbReference type="Proteomes" id="UP000007115"/>
    </source>
</evidence>
<dbReference type="OrthoDB" id="10555673at2759"/>
<dbReference type="RefSeq" id="XP_013950793.1">
    <property type="nucleotide sequence ID" value="XM_014095318.1"/>
</dbReference>
<name>G9N9H0_HYPVG</name>
<sequence length="197" mass="22329">MYLQRQPGPYNLKGLDRMQGSILGELALQDRFTIGDLAWMLQERVQTPATPAPLPLTDRLQEQTMTHGMDERLLSEALGRGAEDAERMQLELPSDAGAKRISGIERRAIEMALGTGGYLPMEFFWFRATTSPFRPDSNKRMMLAGKKPAVSFPQWLDRITDSKPKVRVAASPHFWRRPVIILFLKLFLEVPSGNFGR</sequence>
<dbReference type="InParanoid" id="G9N9H0"/>
<accession>G9N9H0</accession>
<dbReference type="HOGENOM" id="CLU_1384341_0_0_1"/>
<dbReference type="AlphaFoldDB" id="G9N9H0"/>
<comment type="caution">
    <text evidence="1">The sequence shown here is derived from an EMBL/GenBank/DDBJ whole genome shotgun (WGS) entry which is preliminary data.</text>
</comment>
<dbReference type="EMBL" id="ABDF02000090">
    <property type="protein sequence ID" value="EHK16590.1"/>
    <property type="molecule type" value="Genomic_DNA"/>
</dbReference>
<organism evidence="1 2">
    <name type="scientific">Hypocrea virens (strain Gv29-8 / FGSC 10586)</name>
    <name type="common">Gliocladium virens</name>
    <name type="synonym">Trichoderma virens</name>
    <dbReference type="NCBI Taxonomy" id="413071"/>
    <lineage>
        <taxon>Eukaryota</taxon>
        <taxon>Fungi</taxon>
        <taxon>Dikarya</taxon>
        <taxon>Ascomycota</taxon>
        <taxon>Pezizomycotina</taxon>
        <taxon>Sordariomycetes</taxon>
        <taxon>Hypocreomycetidae</taxon>
        <taxon>Hypocreales</taxon>
        <taxon>Hypocreaceae</taxon>
        <taxon>Trichoderma</taxon>
    </lineage>
</organism>
<dbReference type="VEuPathDB" id="FungiDB:TRIVIDRAFT_65650"/>
<keyword evidence="2" id="KW-1185">Reference proteome</keyword>
<proteinExistence type="predicted"/>